<dbReference type="AlphaFoldDB" id="A0AAV5RBK4"/>
<evidence type="ECO:0000256" key="9">
    <source>
        <dbReference type="SAM" id="MobiDB-lite"/>
    </source>
</evidence>
<organism evidence="12 13">
    <name type="scientific">Pichia kluyveri</name>
    <name type="common">Yeast</name>
    <dbReference type="NCBI Taxonomy" id="36015"/>
    <lineage>
        <taxon>Eukaryota</taxon>
        <taxon>Fungi</taxon>
        <taxon>Dikarya</taxon>
        <taxon>Ascomycota</taxon>
        <taxon>Saccharomycotina</taxon>
        <taxon>Pichiomycetes</taxon>
        <taxon>Pichiales</taxon>
        <taxon>Pichiaceae</taxon>
        <taxon>Pichia</taxon>
    </lineage>
</organism>
<comment type="caution">
    <text evidence="12">The sequence shown here is derived from an EMBL/GenBank/DDBJ whole genome shotgun (WGS) entry which is preliminary data.</text>
</comment>
<evidence type="ECO:0000256" key="5">
    <source>
        <dbReference type="ARBA" id="ARBA00022737"/>
    </source>
</evidence>
<dbReference type="Pfam" id="PF23220">
    <property type="entry name" value="HAT_Syf1_M"/>
    <property type="match status" value="1"/>
</dbReference>
<evidence type="ECO:0000256" key="2">
    <source>
        <dbReference type="ARBA" id="ARBA00008644"/>
    </source>
</evidence>
<accession>A0AAV5RBK4</accession>
<sequence length="880" mass="104796">MNNDEGILSGIDESDIPFEMELLKSPNDVNLWNNYIDHKHQQLLEATTGSNNDIEFIRILKQSLLSLYYRQFLEFKGIEDWNKFIDYYKKIIKSFIEKSTSNEQIESEFNKILSLIESTDKYNITRDVDYWSKFFLLIVEFKMSISYKFLLSIFRKALNNLKREDHIRIWAIILYHIVKMGNVTNELMFTLYFNYVKYLQNCYKFHINMEEIQENDRIPDLNKTFNRLLEYIETVEQLDIFETFFKSLITPTYLLHFTDSELEIYKKYFDKIIDLAVSKYKDDGNFQRRVKKWFNDIVKKFKDQQSQFTIRYSKYLINIDQFDKSIEILESMMKQSKSIKDFTLLFDSLTGVLEEKLVSVTDEDEFKTNPKLVTYLNKFESLLSNRLLLLNDVKLAQNPNIPGVWFDRIEIMKERRANVNEILACYSDAIVKIIVNKVPYNERNELSKLWIDYAKVYYDNNDISNCRKILEIATNVPWTEIGQLEDIWINWVMIELEFSEKNTGKEDLKHATTVSKHSIEIPQQILQGRVDPDDKNLSVQMKIFKSVRLWSLYLDLIENNKDYKFEQVCDAYEQAISLKIVNGVMLINYSLYLEENEQYERCFGVYERGMKMFNGKSKTIIYEIYLNKILKFWQYLEWDKERVREIFENGIDYFNEEKDLKNLKKNYIIYSNWEMKYGSKMRCLKILQEAILDMNNQFDKLEIYKILIINTIEFKGIQWVIDIFKDAMETISVQIPDYITEIVTGFVTIEVSLGNIGNARNILEYASDNIMEFNHNEEDREKIWSLFKAFELENGNETTYKEMLRRKIYLEKVFVASSPKMDDNSADKTPTRNTDKDSVGFVKSMKGPNFDKEEGEEEDVDTTPINEDAIDLDLDLEMDI</sequence>
<evidence type="ECO:0000256" key="3">
    <source>
        <dbReference type="ARBA" id="ARBA00022664"/>
    </source>
</evidence>
<dbReference type="GO" id="GO:0071014">
    <property type="term" value="C:post-mRNA release spliceosomal complex"/>
    <property type="evidence" value="ECO:0007669"/>
    <property type="project" value="TreeGrafter"/>
</dbReference>
<proteinExistence type="inferred from homology"/>
<evidence type="ECO:0000313" key="12">
    <source>
        <dbReference type="EMBL" id="GMM48755.1"/>
    </source>
</evidence>
<dbReference type="PANTHER" id="PTHR11246">
    <property type="entry name" value="PRE-MRNA SPLICING FACTOR"/>
    <property type="match status" value="1"/>
</dbReference>
<feature type="domain" description="Pre-mRNA-splicing factor Syf1/CRNKL1-like C-terminal HAT-repeats" evidence="11">
    <location>
        <begin position="441"/>
        <end position="826"/>
    </location>
</feature>
<feature type="domain" description="Pre-mRNA-splicing factor SYF1 central HAT repeats" evidence="10">
    <location>
        <begin position="231"/>
        <end position="432"/>
    </location>
</feature>
<evidence type="ECO:0000256" key="8">
    <source>
        <dbReference type="ARBA" id="ARBA00039472"/>
    </source>
</evidence>
<keyword evidence="7" id="KW-0539">Nucleus</keyword>
<dbReference type="InterPro" id="IPR003107">
    <property type="entry name" value="HAT"/>
</dbReference>
<gene>
    <name evidence="12" type="ORF">DAPK24_053530</name>
</gene>
<dbReference type="PANTHER" id="PTHR11246:SF5">
    <property type="entry name" value="PRE-MRNA-SPLICING FACTOR SYF1"/>
    <property type="match status" value="1"/>
</dbReference>
<dbReference type="InterPro" id="IPR011990">
    <property type="entry name" value="TPR-like_helical_dom_sf"/>
</dbReference>
<dbReference type="GO" id="GO:0000974">
    <property type="term" value="C:Prp19 complex"/>
    <property type="evidence" value="ECO:0007669"/>
    <property type="project" value="TreeGrafter"/>
</dbReference>
<evidence type="ECO:0000256" key="6">
    <source>
        <dbReference type="ARBA" id="ARBA00023187"/>
    </source>
</evidence>
<keyword evidence="3" id="KW-0507">mRNA processing</keyword>
<dbReference type="Proteomes" id="UP001378960">
    <property type="component" value="Unassembled WGS sequence"/>
</dbReference>
<evidence type="ECO:0000259" key="10">
    <source>
        <dbReference type="Pfam" id="PF23220"/>
    </source>
</evidence>
<comment type="similarity">
    <text evidence="2">Belongs to the crooked-neck family.</text>
</comment>
<feature type="region of interest" description="Disordered" evidence="9">
    <location>
        <begin position="820"/>
        <end position="868"/>
    </location>
</feature>
<dbReference type="Gene3D" id="1.25.40.10">
    <property type="entry name" value="Tetratricopeptide repeat domain"/>
    <property type="match status" value="2"/>
</dbReference>
<keyword evidence="4" id="KW-0747">Spliceosome</keyword>
<evidence type="ECO:0000256" key="1">
    <source>
        <dbReference type="ARBA" id="ARBA00004123"/>
    </source>
</evidence>
<dbReference type="EMBL" id="BTGB01000009">
    <property type="protein sequence ID" value="GMM48755.1"/>
    <property type="molecule type" value="Genomic_DNA"/>
</dbReference>
<dbReference type="GO" id="GO:0071007">
    <property type="term" value="C:U2-type catalytic step 2 spliceosome"/>
    <property type="evidence" value="ECO:0007669"/>
    <property type="project" value="TreeGrafter"/>
</dbReference>
<evidence type="ECO:0000259" key="11">
    <source>
        <dbReference type="Pfam" id="PF23231"/>
    </source>
</evidence>
<dbReference type="SMART" id="SM00386">
    <property type="entry name" value="HAT"/>
    <property type="match status" value="5"/>
</dbReference>
<dbReference type="InterPro" id="IPR056350">
    <property type="entry name" value="HAT_Syf1_central"/>
</dbReference>
<dbReference type="Pfam" id="PF23231">
    <property type="entry name" value="HAT_Syf1_CNRKL1_C"/>
    <property type="match status" value="1"/>
</dbReference>
<comment type="subcellular location">
    <subcellularLocation>
        <location evidence="1">Nucleus</location>
    </subcellularLocation>
</comment>
<feature type="compositionally biased region" description="Basic and acidic residues" evidence="9">
    <location>
        <begin position="820"/>
        <end position="838"/>
    </location>
</feature>
<evidence type="ECO:0000256" key="4">
    <source>
        <dbReference type="ARBA" id="ARBA00022728"/>
    </source>
</evidence>
<evidence type="ECO:0000256" key="7">
    <source>
        <dbReference type="ARBA" id="ARBA00023242"/>
    </source>
</evidence>
<keyword evidence="13" id="KW-1185">Reference proteome</keyword>
<dbReference type="InterPro" id="IPR055430">
    <property type="entry name" value="HAT_Syf1_CNRKL1_C"/>
</dbReference>
<evidence type="ECO:0000313" key="13">
    <source>
        <dbReference type="Proteomes" id="UP001378960"/>
    </source>
</evidence>
<dbReference type="SUPFAM" id="SSF48452">
    <property type="entry name" value="TPR-like"/>
    <property type="match status" value="2"/>
</dbReference>
<keyword evidence="5" id="KW-0677">Repeat</keyword>
<reference evidence="12 13" key="1">
    <citation type="journal article" date="2023" name="Elife">
        <title>Identification of key yeast species and microbe-microbe interactions impacting larval growth of Drosophila in the wild.</title>
        <authorList>
            <person name="Mure A."/>
            <person name="Sugiura Y."/>
            <person name="Maeda R."/>
            <person name="Honda K."/>
            <person name="Sakurai N."/>
            <person name="Takahashi Y."/>
            <person name="Watada M."/>
            <person name="Katoh T."/>
            <person name="Gotoh A."/>
            <person name="Gotoh Y."/>
            <person name="Taniguchi I."/>
            <person name="Nakamura K."/>
            <person name="Hayashi T."/>
            <person name="Katayama T."/>
            <person name="Uemura T."/>
            <person name="Hattori Y."/>
        </authorList>
    </citation>
    <scope>NUCLEOTIDE SEQUENCE [LARGE SCALE GENOMIC DNA]</scope>
    <source>
        <strain evidence="12 13">PK-24</strain>
    </source>
</reference>
<protein>
    <recommendedName>
        <fullName evidence="8">Pre-mRNA-splicing factor SYF1</fullName>
    </recommendedName>
</protein>
<keyword evidence="6" id="KW-0508">mRNA splicing</keyword>
<name>A0AAV5RBK4_PICKL</name>
<dbReference type="InterPro" id="IPR045075">
    <property type="entry name" value="Syf1-like"/>
</dbReference>
<dbReference type="GO" id="GO:0000349">
    <property type="term" value="P:generation of catalytic spliceosome for first transesterification step"/>
    <property type="evidence" value="ECO:0007669"/>
    <property type="project" value="TreeGrafter"/>
</dbReference>